<reference evidence="10 11" key="1">
    <citation type="journal article" date="2010" name="Nature">
        <title>The Ectocarpus genome and the independent evolution of multicellularity in brown algae.</title>
        <authorList>
            <person name="Cock J.M."/>
            <person name="Sterck L."/>
            <person name="Rouze P."/>
            <person name="Scornet D."/>
            <person name="Allen A.E."/>
            <person name="Amoutzias G."/>
            <person name="Anthouard V."/>
            <person name="Artiguenave F."/>
            <person name="Aury J.M."/>
            <person name="Badger J.H."/>
            <person name="Beszteri B."/>
            <person name="Billiau K."/>
            <person name="Bonnet E."/>
            <person name="Bothwell J.H."/>
            <person name="Bowler C."/>
            <person name="Boyen C."/>
            <person name="Brownlee C."/>
            <person name="Carrano C.J."/>
            <person name="Charrier B."/>
            <person name="Cho G.Y."/>
            <person name="Coelho S.M."/>
            <person name="Collen J."/>
            <person name="Corre E."/>
            <person name="Da Silva C."/>
            <person name="Delage L."/>
            <person name="Delaroque N."/>
            <person name="Dittami S.M."/>
            <person name="Doulbeau S."/>
            <person name="Elias M."/>
            <person name="Farnham G."/>
            <person name="Gachon C.M."/>
            <person name="Gschloessl B."/>
            <person name="Heesch S."/>
            <person name="Jabbari K."/>
            <person name="Jubin C."/>
            <person name="Kawai H."/>
            <person name="Kimura K."/>
            <person name="Kloareg B."/>
            <person name="Kupper F.C."/>
            <person name="Lang D."/>
            <person name="Le Bail A."/>
            <person name="Leblanc C."/>
            <person name="Lerouge P."/>
            <person name="Lohr M."/>
            <person name="Lopez P.J."/>
            <person name="Martens C."/>
            <person name="Maumus F."/>
            <person name="Michel G."/>
            <person name="Miranda-Saavedra D."/>
            <person name="Morales J."/>
            <person name="Moreau H."/>
            <person name="Motomura T."/>
            <person name="Nagasato C."/>
            <person name="Napoli C.A."/>
            <person name="Nelson D.R."/>
            <person name="Nyvall-Collen P."/>
            <person name="Peters A.F."/>
            <person name="Pommier C."/>
            <person name="Potin P."/>
            <person name="Poulain J."/>
            <person name="Quesneville H."/>
            <person name="Read B."/>
            <person name="Rensing S.A."/>
            <person name="Ritter A."/>
            <person name="Rousvoal S."/>
            <person name="Samanta M."/>
            <person name="Samson G."/>
            <person name="Schroeder D.C."/>
            <person name="Segurens B."/>
            <person name="Strittmatter M."/>
            <person name="Tonon T."/>
            <person name="Tregear J.W."/>
            <person name="Valentin K."/>
            <person name="von Dassow P."/>
            <person name="Yamagishi T."/>
            <person name="Van de Peer Y."/>
            <person name="Wincker P."/>
        </authorList>
    </citation>
    <scope>NUCLEOTIDE SEQUENCE [LARGE SCALE GENOMIC DNA]</scope>
    <source>
        <strain evidence="11">Ec32 / CCAP1310/4</strain>
    </source>
</reference>
<dbReference type="SUPFAM" id="SSF102741">
    <property type="entry name" value="Obg GTP-binding protein C-terminal domain"/>
    <property type="match status" value="1"/>
</dbReference>
<dbReference type="STRING" id="2880.D7FW99"/>
<sequence>MTRTHRSRRIRLPTLAACIVLLQRGNCFLLIPNTAARSGSHRFRSTATATLHRAAAAPSPFSPARCRTSVVGGRRGRGGVQMMGGGNAAAAAEALEAEEKAEREALRARNDQEWQFFDTARINVKAGKGGNGCIATRREKGISMGGPNGGSGGRGGSIFLRCSEGLNTLAMVRHKVHYRATDGQNGQGKSRTGNSGADVYVSAPLGTVVRDQEGVLCGELTEHDQELLVARGGRGGRGNEAFKTSRSKIPMFGEKGEPGGERWLSMELKLVADVGFVGVPNAGKSTLLAVSSNAKPKIADYPFTTVTPNLGVCDVLGDEAEAGMDKGLVLADIPGLLEGAHEGVGLGLAFLRHVQRCRVLVHLVSGDSVDPVGDYRAIQQELELFSPKLLKKQQVVVLTKIDLPHVRSKQKELENLIKAELDHTRFMSISAVAGENTQELMRRLRKLVNSLPPVDDLFDGEAVKMLDSPAAEDTGFSIETDPSYPGQFRVHGARIVQIARMTEWDYYEAVQRFQRVMEAMGVDAALKKAGAQAGDLIMIDEWDFDYKPDVASVYLEGLENVGDFGDDGDEDGDWVEMP</sequence>
<keyword evidence="11" id="KW-1185">Reference proteome</keyword>
<dbReference type="FunFam" id="2.70.210.12:FF:000001">
    <property type="entry name" value="GTPase Obg"/>
    <property type="match status" value="1"/>
</dbReference>
<evidence type="ECO:0000256" key="6">
    <source>
        <dbReference type="ARBA" id="ARBA00023134"/>
    </source>
</evidence>
<dbReference type="Gene3D" id="3.30.300.350">
    <property type="entry name" value="GTP-binding protein OBG, C-terminal domain"/>
    <property type="match status" value="1"/>
</dbReference>
<dbReference type="Gene3D" id="3.40.50.300">
    <property type="entry name" value="P-loop containing nucleotide triphosphate hydrolases"/>
    <property type="match status" value="1"/>
</dbReference>
<dbReference type="PROSITE" id="PS51881">
    <property type="entry name" value="OCT"/>
    <property type="match status" value="1"/>
</dbReference>
<dbReference type="eggNOG" id="KOG1489">
    <property type="taxonomic scope" value="Eukaryota"/>
</dbReference>
<evidence type="ECO:0000259" key="8">
    <source>
        <dbReference type="PROSITE" id="PS51881"/>
    </source>
</evidence>
<dbReference type="Pfam" id="PF01926">
    <property type="entry name" value="MMR_HSR1"/>
    <property type="match status" value="1"/>
</dbReference>
<dbReference type="InterPro" id="IPR014100">
    <property type="entry name" value="GTP-bd_Obg/CgtA"/>
</dbReference>
<accession>D7FW99</accession>
<dbReference type="EMBL" id="FN648486">
    <property type="protein sequence ID" value="CBJ25619.1"/>
    <property type="molecule type" value="Genomic_DNA"/>
</dbReference>
<proteinExistence type="inferred from homology"/>
<dbReference type="GO" id="GO:0005525">
    <property type="term" value="F:GTP binding"/>
    <property type="evidence" value="ECO:0007669"/>
    <property type="project" value="UniProtKB-KW"/>
</dbReference>
<dbReference type="FunCoup" id="D7FW99">
    <property type="interactions" value="73"/>
</dbReference>
<evidence type="ECO:0000256" key="1">
    <source>
        <dbReference type="ARBA" id="ARBA00001946"/>
    </source>
</evidence>
<dbReference type="GO" id="GO:0003924">
    <property type="term" value="F:GTPase activity"/>
    <property type="evidence" value="ECO:0007669"/>
    <property type="project" value="InterPro"/>
</dbReference>
<evidence type="ECO:0000256" key="5">
    <source>
        <dbReference type="ARBA" id="ARBA00022842"/>
    </source>
</evidence>
<keyword evidence="5" id="KW-0460">Magnesium</keyword>
<feature type="domain" description="Obg" evidence="9">
    <location>
        <begin position="114"/>
        <end position="271"/>
    </location>
</feature>
<dbReference type="InParanoid" id="D7FW99"/>
<dbReference type="AlphaFoldDB" id="D7FW99"/>
<dbReference type="PRINTS" id="PR00326">
    <property type="entry name" value="GTP1OBG"/>
</dbReference>
<evidence type="ECO:0000259" key="9">
    <source>
        <dbReference type="PROSITE" id="PS51883"/>
    </source>
</evidence>
<dbReference type="InterPro" id="IPR015349">
    <property type="entry name" value="OCT_dom"/>
</dbReference>
<dbReference type="OrthoDB" id="347018at2759"/>
<organism evidence="10 11">
    <name type="scientific">Ectocarpus siliculosus</name>
    <name type="common">Brown alga</name>
    <name type="synonym">Conferva siliculosa</name>
    <dbReference type="NCBI Taxonomy" id="2880"/>
    <lineage>
        <taxon>Eukaryota</taxon>
        <taxon>Sar</taxon>
        <taxon>Stramenopiles</taxon>
        <taxon>Ochrophyta</taxon>
        <taxon>PX clade</taxon>
        <taxon>Phaeophyceae</taxon>
        <taxon>Ectocarpales</taxon>
        <taxon>Ectocarpaceae</taxon>
        <taxon>Ectocarpus</taxon>
    </lineage>
</organism>
<feature type="domain" description="OBG-type G" evidence="7">
    <location>
        <begin position="272"/>
        <end position="449"/>
    </location>
</feature>
<dbReference type="Pfam" id="PF09269">
    <property type="entry name" value="DUF1967"/>
    <property type="match status" value="1"/>
</dbReference>
<dbReference type="NCBIfam" id="TIGR03595">
    <property type="entry name" value="Obg_CgtA_exten"/>
    <property type="match status" value="1"/>
</dbReference>
<dbReference type="InterPro" id="IPR006074">
    <property type="entry name" value="GTP1-OBG_CS"/>
</dbReference>
<dbReference type="EMBL" id="FN649727">
    <property type="protein sequence ID" value="CBJ25619.1"/>
    <property type="molecule type" value="Genomic_DNA"/>
</dbReference>
<dbReference type="InterPro" id="IPR036346">
    <property type="entry name" value="GTP-bd_prot_GTP1/OBG_C_sf"/>
</dbReference>
<dbReference type="NCBIfam" id="NF008954">
    <property type="entry name" value="PRK12296.1"/>
    <property type="match status" value="1"/>
</dbReference>
<keyword evidence="6" id="KW-0342">GTP-binding</keyword>
<keyword evidence="3" id="KW-0479">Metal-binding</keyword>
<dbReference type="PANTHER" id="PTHR11702:SF44">
    <property type="entry name" value="GTP-BINDING PROTEIN OBGC, CHLOROPLASTIC"/>
    <property type="match status" value="1"/>
</dbReference>
<dbReference type="GO" id="GO:0005739">
    <property type="term" value="C:mitochondrion"/>
    <property type="evidence" value="ECO:0007669"/>
    <property type="project" value="TreeGrafter"/>
</dbReference>
<dbReference type="GO" id="GO:0000287">
    <property type="term" value="F:magnesium ion binding"/>
    <property type="evidence" value="ECO:0007669"/>
    <property type="project" value="InterPro"/>
</dbReference>
<evidence type="ECO:0000256" key="3">
    <source>
        <dbReference type="ARBA" id="ARBA00022723"/>
    </source>
</evidence>
<comment type="cofactor">
    <cofactor evidence="1">
        <name>Mg(2+)</name>
        <dbReference type="ChEBI" id="CHEBI:18420"/>
    </cofactor>
</comment>
<dbReference type="InterPro" id="IPR006073">
    <property type="entry name" value="GTP-bd"/>
</dbReference>
<dbReference type="NCBIfam" id="NF008956">
    <property type="entry name" value="PRK12299.1"/>
    <property type="match status" value="1"/>
</dbReference>
<evidence type="ECO:0000313" key="10">
    <source>
        <dbReference type="EMBL" id="CBJ25619.1"/>
    </source>
</evidence>
<dbReference type="CDD" id="cd01898">
    <property type="entry name" value="Obg"/>
    <property type="match status" value="1"/>
</dbReference>
<evidence type="ECO:0000259" key="7">
    <source>
        <dbReference type="PROSITE" id="PS51710"/>
    </source>
</evidence>
<dbReference type="Pfam" id="PF01018">
    <property type="entry name" value="GTP1_OBG"/>
    <property type="match status" value="1"/>
</dbReference>
<dbReference type="OMA" id="HVQRCRV"/>
<dbReference type="HAMAP" id="MF_01454">
    <property type="entry name" value="GTPase_Obg"/>
    <property type="match status" value="1"/>
</dbReference>
<comment type="similarity">
    <text evidence="2">Belongs to the TRAFAC class OBG-HflX-like GTPase superfamily. OBG GTPase family.</text>
</comment>
<dbReference type="Gene3D" id="2.70.210.12">
    <property type="entry name" value="GTP1/OBG domain"/>
    <property type="match status" value="1"/>
</dbReference>
<evidence type="ECO:0000313" key="11">
    <source>
        <dbReference type="Proteomes" id="UP000002630"/>
    </source>
</evidence>
<dbReference type="InterPro" id="IPR006169">
    <property type="entry name" value="GTP1_OBG_dom"/>
</dbReference>
<dbReference type="SUPFAM" id="SSF52540">
    <property type="entry name" value="P-loop containing nucleoside triphosphate hydrolases"/>
    <property type="match status" value="1"/>
</dbReference>
<dbReference type="GO" id="GO:0042254">
    <property type="term" value="P:ribosome biogenesis"/>
    <property type="evidence" value="ECO:0007669"/>
    <property type="project" value="UniProtKB-UniRule"/>
</dbReference>
<dbReference type="PROSITE" id="PS51710">
    <property type="entry name" value="G_OBG"/>
    <property type="match status" value="1"/>
</dbReference>
<dbReference type="NCBIfam" id="NF008955">
    <property type="entry name" value="PRK12297.1"/>
    <property type="match status" value="1"/>
</dbReference>
<keyword evidence="4" id="KW-0547">Nucleotide-binding</keyword>
<dbReference type="InterPro" id="IPR045086">
    <property type="entry name" value="OBG_GTPase"/>
</dbReference>
<dbReference type="PROSITE" id="PS51883">
    <property type="entry name" value="OBG"/>
    <property type="match status" value="1"/>
</dbReference>
<protein>
    <submittedName>
        <fullName evidence="10">PObg1, plastid Obg/CgtA-like GTPase 1</fullName>
    </submittedName>
</protein>
<gene>
    <name evidence="10" type="primary">PObg1</name>
    <name evidence="10" type="ORF">Esi_0003_0333</name>
</gene>
<dbReference type="InterPro" id="IPR036726">
    <property type="entry name" value="GTP1_OBG_dom_sf"/>
</dbReference>
<feature type="domain" description="OCT" evidence="8">
    <location>
        <begin position="468"/>
        <end position="548"/>
    </location>
</feature>
<name>D7FW99_ECTSI</name>
<dbReference type="Proteomes" id="UP000002630">
    <property type="component" value="Linkage Group LG02"/>
</dbReference>
<dbReference type="PANTHER" id="PTHR11702">
    <property type="entry name" value="DEVELOPMENTALLY REGULATED GTP-BINDING PROTEIN-RELATED"/>
    <property type="match status" value="1"/>
</dbReference>
<dbReference type="InterPro" id="IPR031167">
    <property type="entry name" value="G_OBG"/>
</dbReference>
<evidence type="ECO:0000256" key="4">
    <source>
        <dbReference type="ARBA" id="ARBA00022741"/>
    </source>
</evidence>
<evidence type="ECO:0000256" key="2">
    <source>
        <dbReference type="ARBA" id="ARBA00007699"/>
    </source>
</evidence>
<dbReference type="InterPro" id="IPR027417">
    <property type="entry name" value="P-loop_NTPase"/>
</dbReference>
<dbReference type="SUPFAM" id="SSF82051">
    <property type="entry name" value="Obg GTP-binding protein N-terminal domain"/>
    <property type="match status" value="1"/>
</dbReference>
<dbReference type="PROSITE" id="PS00905">
    <property type="entry name" value="GTP1_OBG"/>
    <property type="match status" value="1"/>
</dbReference>
<dbReference type="NCBIfam" id="TIGR02729">
    <property type="entry name" value="Obg_CgtA"/>
    <property type="match status" value="1"/>
</dbReference>